<evidence type="ECO:0000313" key="3">
    <source>
        <dbReference type="Proteomes" id="UP001055125"/>
    </source>
</evidence>
<accession>A0ABQ4RRU4</accession>
<reference evidence="2" key="1">
    <citation type="journal article" date="2021" name="Front. Microbiol.">
        <title>Comprehensive Comparative Genomics and Phenotyping of Methylobacterium Species.</title>
        <authorList>
            <person name="Alessa O."/>
            <person name="Ogura Y."/>
            <person name="Fujitani Y."/>
            <person name="Takami H."/>
            <person name="Hayashi T."/>
            <person name="Sahin N."/>
            <person name="Tani A."/>
        </authorList>
    </citation>
    <scope>NUCLEOTIDE SEQUENCE</scope>
    <source>
        <strain evidence="2">DSM 19015</strain>
    </source>
</reference>
<sequence length="261" mass="28201">MTGPFCADCGTEAQSVLGMDAGLRDPSHSFAQVWSCGVCQDAWCLADPDTGAPIGTPAGPETRNARELLQERRLDPIIRQAGNGAGAQKLAASRLVGFLADKLELPREAAEIACLDLEQCRAAWKALSGVDYDQVAKWARTERKRPAKPKPLPAPTMQERATAAEAARALRAALAEPAEWGEPGTMHADLARPRRGMWFTTWSKLPGLLRENDRYSHECLPGWTYSRDELAAEMIPDLEALAERGVRPTQATTPATTGAAA</sequence>
<keyword evidence="3" id="KW-1185">Reference proteome</keyword>
<name>A0ABQ4RRU4_9HYPH</name>
<protein>
    <submittedName>
        <fullName evidence="2">Uncharacterized protein</fullName>
    </submittedName>
</protein>
<evidence type="ECO:0000256" key="1">
    <source>
        <dbReference type="SAM" id="MobiDB-lite"/>
    </source>
</evidence>
<comment type="caution">
    <text evidence="2">The sequence shown here is derived from an EMBL/GenBank/DDBJ whole genome shotgun (WGS) entry which is preliminary data.</text>
</comment>
<reference evidence="2" key="2">
    <citation type="submission" date="2021-08" db="EMBL/GenBank/DDBJ databases">
        <authorList>
            <person name="Tani A."/>
            <person name="Ola A."/>
            <person name="Ogura Y."/>
            <person name="Katsura K."/>
            <person name="Hayashi T."/>
        </authorList>
    </citation>
    <scope>NUCLEOTIDE SEQUENCE</scope>
    <source>
        <strain evidence="2">DSM 19015</strain>
    </source>
</reference>
<dbReference type="EMBL" id="BPQP01000001">
    <property type="protein sequence ID" value="GJD92878.1"/>
    <property type="molecule type" value="Genomic_DNA"/>
</dbReference>
<feature type="compositionally biased region" description="Low complexity" evidence="1">
    <location>
        <begin position="249"/>
        <end position="261"/>
    </location>
</feature>
<evidence type="ECO:0000313" key="2">
    <source>
        <dbReference type="EMBL" id="GJD92878.1"/>
    </source>
</evidence>
<organism evidence="2 3">
    <name type="scientific">Methylobacterium iners</name>
    <dbReference type="NCBI Taxonomy" id="418707"/>
    <lineage>
        <taxon>Bacteria</taxon>
        <taxon>Pseudomonadati</taxon>
        <taxon>Pseudomonadota</taxon>
        <taxon>Alphaproteobacteria</taxon>
        <taxon>Hyphomicrobiales</taxon>
        <taxon>Methylobacteriaceae</taxon>
        <taxon>Methylobacterium</taxon>
    </lineage>
</organism>
<gene>
    <name evidence="2" type="ORF">OCOJLMKI_0061</name>
</gene>
<dbReference type="RefSeq" id="WP_238241929.1">
    <property type="nucleotide sequence ID" value="NZ_BPQP01000001.1"/>
</dbReference>
<proteinExistence type="predicted"/>
<dbReference type="Proteomes" id="UP001055125">
    <property type="component" value="Unassembled WGS sequence"/>
</dbReference>
<feature type="region of interest" description="Disordered" evidence="1">
    <location>
        <begin position="242"/>
        <end position="261"/>
    </location>
</feature>